<dbReference type="InterPro" id="IPR029149">
    <property type="entry name" value="Creatin/AminoP/Spt16_N"/>
</dbReference>
<dbReference type="NCBIfam" id="NF008131">
    <property type="entry name" value="PRK10879.1"/>
    <property type="match status" value="1"/>
</dbReference>
<dbReference type="InterPro" id="IPR036005">
    <property type="entry name" value="Creatinase/aminopeptidase-like"/>
</dbReference>
<dbReference type="Proteomes" id="UP001589814">
    <property type="component" value="Unassembled WGS sequence"/>
</dbReference>
<keyword evidence="13" id="KW-1185">Reference proteome</keyword>
<evidence type="ECO:0000313" key="12">
    <source>
        <dbReference type="EMBL" id="MFC0267502.1"/>
    </source>
</evidence>
<evidence type="ECO:0000256" key="9">
    <source>
        <dbReference type="ARBA" id="ARBA00023211"/>
    </source>
</evidence>
<protein>
    <recommendedName>
        <fullName evidence="4">Xaa-Pro aminopeptidase</fullName>
        <ecNumber evidence="4">3.4.11.9</ecNumber>
    </recommendedName>
</protein>
<feature type="domain" description="Aminopeptidase P N-terminal" evidence="11">
    <location>
        <begin position="10"/>
        <end position="144"/>
    </location>
</feature>
<keyword evidence="9" id="KW-0464">Manganese</keyword>
<dbReference type="InterPro" id="IPR001131">
    <property type="entry name" value="Peptidase_M24B_aminopep-P_CS"/>
</dbReference>
<reference evidence="12 13" key="1">
    <citation type="submission" date="2024-09" db="EMBL/GenBank/DDBJ databases">
        <authorList>
            <person name="Sun Q."/>
            <person name="Mori K."/>
        </authorList>
    </citation>
    <scope>NUCLEOTIDE SEQUENCE [LARGE SCALE GENOMIC DNA]</scope>
    <source>
        <strain evidence="12 13">CCM 7415</strain>
    </source>
</reference>
<dbReference type="SUPFAM" id="SSF55920">
    <property type="entry name" value="Creatinase/aminopeptidase"/>
    <property type="match status" value="1"/>
</dbReference>
<keyword evidence="6 10" id="KW-0479">Metal-binding</keyword>
<comment type="catalytic activity">
    <reaction evidence="1">
        <text>Release of any N-terminal amino acid, including proline, that is linked to proline, even from a dipeptide or tripeptide.</text>
        <dbReference type="EC" id="3.4.11.9"/>
    </reaction>
</comment>
<accession>A0ABV6G1H3</accession>
<dbReference type="CDD" id="cd01087">
    <property type="entry name" value="Prolidase"/>
    <property type="match status" value="1"/>
</dbReference>
<dbReference type="EC" id="3.4.11.9" evidence="4"/>
<evidence type="ECO:0000256" key="4">
    <source>
        <dbReference type="ARBA" id="ARBA00012574"/>
    </source>
</evidence>
<evidence type="ECO:0000256" key="6">
    <source>
        <dbReference type="ARBA" id="ARBA00022723"/>
    </source>
</evidence>
<comment type="caution">
    <text evidence="12">The sequence shown here is derived from an EMBL/GenBank/DDBJ whole genome shotgun (WGS) entry which is preliminary data.</text>
</comment>
<dbReference type="Gene3D" id="3.40.350.10">
    <property type="entry name" value="Creatinase/prolidase N-terminal domain"/>
    <property type="match status" value="1"/>
</dbReference>
<evidence type="ECO:0000259" key="11">
    <source>
        <dbReference type="SMART" id="SM01011"/>
    </source>
</evidence>
<dbReference type="InterPro" id="IPR000994">
    <property type="entry name" value="Pept_M24"/>
</dbReference>
<dbReference type="SUPFAM" id="SSF53092">
    <property type="entry name" value="Creatinase/prolidase N-terminal domain"/>
    <property type="match status" value="1"/>
</dbReference>
<organism evidence="12 13">
    <name type="scientific">Kushneria aurantia</name>
    <dbReference type="NCBI Taxonomy" id="504092"/>
    <lineage>
        <taxon>Bacteria</taxon>
        <taxon>Pseudomonadati</taxon>
        <taxon>Pseudomonadota</taxon>
        <taxon>Gammaproteobacteria</taxon>
        <taxon>Oceanospirillales</taxon>
        <taxon>Halomonadaceae</taxon>
        <taxon>Kushneria</taxon>
    </lineage>
</organism>
<keyword evidence="8" id="KW-0482">Metalloprotease</keyword>
<evidence type="ECO:0000256" key="10">
    <source>
        <dbReference type="RuleBase" id="RU000590"/>
    </source>
</evidence>
<dbReference type="EMBL" id="JBHLVX010000020">
    <property type="protein sequence ID" value="MFC0267502.1"/>
    <property type="molecule type" value="Genomic_DNA"/>
</dbReference>
<dbReference type="RefSeq" id="WP_019950404.1">
    <property type="nucleotide sequence ID" value="NZ_JBHLVX010000020.1"/>
</dbReference>
<keyword evidence="5" id="KW-0645">Protease</keyword>
<dbReference type="PANTHER" id="PTHR43226">
    <property type="entry name" value="XAA-PRO AMINOPEPTIDASE 3"/>
    <property type="match status" value="1"/>
</dbReference>
<keyword evidence="12" id="KW-0031">Aminopeptidase</keyword>
<evidence type="ECO:0000256" key="2">
    <source>
        <dbReference type="ARBA" id="ARBA00001936"/>
    </source>
</evidence>
<dbReference type="Pfam" id="PF00557">
    <property type="entry name" value="Peptidase_M24"/>
    <property type="match status" value="1"/>
</dbReference>
<evidence type="ECO:0000256" key="8">
    <source>
        <dbReference type="ARBA" id="ARBA00023049"/>
    </source>
</evidence>
<sequence length="448" mass="49129">MEELSAPASIGVETYRARRDRLMRSLPADSAVLIPAGQLQPRSGDADYPFRQHSDFHYLCGFPEPQAWLVLLPGRQAGAAVLLCRGRDPDAETWTGRRLGPRRAVSDYGLDEARELDECDAALDELLDGRRSLYLPLDDERSRTLALATRRRLVARERDGAVAPSRLVDVTELIHDQRLIKSDAEIAIMAHAGAISARAHRRAMAELRPGMFEYQLQAHIEHEFLLHGARSPAYDTIVGGGANACVLHYCDNAAVLRDGELVLIDAGAEYALYAGDITRTLPVGGRFREPQRQLYEIVLGAQQRALRAVRPGVRLRDIHDGVVADLSAGLVALGLLEGPVERVIAEGHYKRFFPHGTSHWLGLDVHDAGAYRVDGESRALAPGMVLTVEPGLYIPDDPDIPTPWQGIGIRIEDDVVVTAEGSRVLTADVPKSVAEIEALMAIGRERTP</sequence>
<evidence type="ECO:0000256" key="5">
    <source>
        <dbReference type="ARBA" id="ARBA00022670"/>
    </source>
</evidence>
<comment type="similarity">
    <text evidence="3 10">Belongs to the peptidase M24B family.</text>
</comment>
<dbReference type="PROSITE" id="PS00491">
    <property type="entry name" value="PROLINE_PEPTIDASE"/>
    <property type="match status" value="1"/>
</dbReference>
<evidence type="ECO:0000256" key="7">
    <source>
        <dbReference type="ARBA" id="ARBA00022801"/>
    </source>
</evidence>
<dbReference type="PANTHER" id="PTHR43226:SF4">
    <property type="entry name" value="XAA-PRO AMINOPEPTIDASE 3"/>
    <property type="match status" value="1"/>
</dbReference>
<evidence type="ECO:0000256" key="3">
    <source>
        <dbReference type="ARBA" id="ARBA00008766"/>
    </source>
</evidence>
<keyword evidence="7 12" id="KW-0378">Hydrolase</keyword>
<name>A0ABV6G1H3_9GAMM</name>
<evidence type="ECO:0000256" key="1">
    <source>
        <dbReference type="ARBA" id="ARBA00001424"/>
    </source>
</evidence>
<dbReference type="InterPro" id="IPR052433">
    <property type="entry name" value="X-Pro_dipept-like"/>
</dbReference>
<dbReference type="InterPro" id="IPR007865">
    <property type="entry name" value="Aminopep_P_N"/>
</dbReference>
<dbReference type="SMART" id="SM01011">
    <property type="entry name" value="AMP_N"/>
    <property type="match status" value="1"/>
</dbReference>
<proteinExistence type="inferred from homology"/>
<dbReference type="Gene3D" id="3.90.230.10">
    <property type="entry name" value="Creatinase/methionine aminopeptidase superfamily"/>
    <property type="match status" value="1"/>
</dbReference>
<dbReference type="Pfam" id="PF05195">
    <property type="entry name" value="AMP_N"/>
    <property type="match status" value="1"/>
</dbReference>
<dbReference type="GO" id="GO:0004177">
    <property type="term" value="F:aminopeptidase activity"/>
    <property type="evidence" value="ECO:0007669"/>
    <property type="project" value="UniProtKB-KW"/>
</dbReference>
<comment type="cofactor">
    <cofactor evidence="2">
        <name>Mn(2+)</name>
        <dbReference type="ChEBI" id="CHEBI:29035"/>
    </cofactor>
</comment>
<gene>
    <name evidence="12" type="primary">pepP</name>
    <name evidence="12" type="ORF">ACFFHW_05740</name>
</gene>
<evidence type="ECO:0000313" key="13">
    <source>
        <dbReference type="Proteomes" id="UP001589814"/>
    </source>
</evidence>